<gene>
    <name evidence="1" type="ORF">V6N11_062589</name>
</gene>
<accession>A0ABR2PSZ8</accession>
<dbReference type="EMBL" id="JBBPBN010000052">
    <property type="protein sequence ID" value="KAK8991584.1"/>
    <property type="molecule type" value="Genomic_DNA"/>
</dbReference>
<sequence>MVTTQRHLQRCVDHQRHLKRILRKIGKTRLAIANLKKTVSPLQHHRSWIRMKLAYLKIYFRGMSFRREAMRAAFHTHYVRLGRRRRICVKSFEEMKQIYALSELVWDGDVYVATTNPADDLGKIWTVAIKNNINVVAGFRG</sequence>
<dbReference type="Proteomes" id="UP001396334">
    <property type="component" value="Unassembled WGS sequence"/>
</dbReference>
<reference evidence="1 2" key="1">
    <citation type="journal article" date="2024" name="G3 (Bethesda)">
        <title>Genome assembly of Hibiscus sabdariffa L. provides insights into metabolisms of medicinal natural products.</title>
        <authorList>
            <person name="Kim T."/>
        </authorList>
    </citation>
    <scope>NUCLEOTIDE SEQUENCE [LARGE SCALE GENOMIC DNA]</scope>
    <source>
        <strain evidence="1">TK-2024</strain>
        <tissue evidence="1">Old leaves</tissue>
    </source>
</reference>
<name>A0ABR2PSZ8_9ROSI</name>
<proteinExistence type="predicted"/>
<evidence type="ECO:0000313" key="1">
    <source>
        <dbReference type="EMBL" id="KAK8991584.1"/>
    </source>
</evidence>
<protein>
    <submittedName>
        <fullName evidence="1">Uncharacterized protein</fullName>
    </submittedName>
</protein>
<evidence type="ECO:0000313" key="2">
    <source>
        <dbReference type="Proteomes" id="UP001396334"/>
    </source>
</evidence>
<comment type="caution">
    <text evidence="1">The sequence shown here is derived from an EMBL/GenBank/DDBJ whole genome shotgun (WGS) entry which is preliminary data.</text>
</comment>
<keyword evidence="2" id="KW-1185">Reference proteome</keyword>
<organism evidence="1 2">
    <name type="scientific">Hibiscus sabdariffa</name>
    <name type="common">roselle</name>
    <dbReference type="NCBI Taxonomy" id="183260"/>
    <lineage>
        <taxon>Eukaryota</taxon>
        <taxon>Viridiplantae</taxon>
        <taxon>Streptophyta</taxon>
        <taxon>Embryophyta</taxon>
        <taxon>Tracheophyta</taxon>
        <taxon>Spermatophyta</taxon>
        <taxon>Magnoliopsida</taxon>
        <taxon>eudicotyledons</taxon>
        <taxon>Gunneridae</taxon>
        <taxon>Pentapetalae</taxon>
        <taxon>rosids</taxon>
        <taxon>malvids</taxon>
        <taxon>Malvales</taxon>
        <taxon>Malvaceae</taxon>
        <taxon>Malvoideae</taxon>
        <taxon>Hibiscus</taxon>
    </lineage>
</organism>